<gene>
    <name evidence="3" type="ORF">Nepgr_023852</name>
</gene>
<feature type="domain" description="F-box" evidence="2">
    <location>
        <begin position="8"/>
        <end position="54"/>
    </location>
</feature>
<keyword evidence="4" id="KW-1185">Reference proteome</keyword>
<reference evidence="3" key="1">
    <citation type="submission" date="2023-05" db="EMBL/GenBank/DDBJ databases">
        <title>Nepenthes gracilis genome sequencing.</title>
        <authorList>
            <person name="Fukushima K."/>
        </authorList>
    </citation>
    <scope>NUCLEOTIDE SEQUENCE</scope>
    <source>
        <strain evidence="3">SING2019-196</strain>
    </source>
</reference>
<dbReference type="Gene3D" id="1.20.1280.50">
    <property type="match status" value="1"/>
</dbReference>
<accession>A0AAD3T3T6</accession>
<dbReference type="EMBL" id="BSYO01000024">
    <property type="protein sequence ID" value="GMH22009.1"/>
    <property type="molecule type" value="Genomic_DNA"/>
</dbReference>
<dbReference type="FunFam" id="2.120.10.80:FF:000233">
    <property type="entry name" value="Uncharacterized protein"/>
    <property type="match status" value="1"/>
</dbReference>
<dbReference type="InterPro" id="IPR011043">
    <property type="entry name" value="Gal_Oxase/kelch_b-propeller"/>
</dbReference>
<dbReference type="InterPro" id="IPR036047">
    <property type="entry name" value="F-box-like_dom_sf"/>
</dbReference>
<name>A0AAD3T3T6_NEPGR</name>
<dbReference type="Pfam" id="PF24681">
    <property type="entry name" value="Kelch_KLHDC2_KLHL20_DRC7"/>
    <property type="match status" value="1"/>
</dbReference>
<dbReference type="Gene3D" id="2.120.10.80">
    <property type="entry name" value="Kelch-type beta propeller"/>
    <property type="match status" value="2"/>
</dbReference>
<evidence type="ECO:0000313" key="3">
    <source>
        <dbReference type="EMBL" id="GMH22009.1"/>
    </source>
</evidence>
<dbReference type="PROSITE" id="PS50181">
    <property type="entry name" value="FBOX"/>
    <property type="match status" value="1"/>
</dbReference>
<keyword evidence="1" id="KW-0880">Kelch repeat</keyword>
<organism evidence="3 4">
    <name type="scientific">Nepenthes gracilis</name>
    <name type="common">Slender pitcher plant</name>
    <dbReference type="NCBI Taxonomy" id="150966"/>
    <lineage>
        <taxon>Eukaryota</taxon>
        <taxon>Viridiplantae</taxon>
        <taxon>Streptophyta</taxon>
        <taxon>Embryophyta</taxon>
        <taxon>Tracheophyta</taxon>
        <taxon>Spermatophyta</taxon>
        <taxon>Magnoliopsida</taxon>
        <taxon>eudicotyledons</taxon>
        <taxon>Gunneridae</taxon>
        <taxon>Pentapetalae</taxon>
        <taxon>Caryophyllales</taxon>
        <taxon>Nepenthaceae</taxon>
        <taxon>Nepenthes</taxon>
    </lineage>
</organism>
<dbReference type="SUPFAM" id="SSF50965">
    <property type="entry name" value="Galactose oxidase, central domain"/>
    <property type="match status" value="1"/>
</dbReference>
<dbReference type="InterPro" id="IPR001810">
    <property type="entry name" value="F-box_dom"/>
</dbReference>
<proteinExistence type="predicted"/>
<dbReference type="PANTHER" id="PTHR46175:SF4">
    <property type="entry name" value="BACTERIOOPSIN TRANSCRIPTIONAL ACTIVATOR"/>
    <property type="match status" value="1"/>
</dbReference>
<dbReference type="PANTHER" id="PTHR46175">
    <property type="entry name" value="BACTERIOOPSIN TRANSCRIPTIONAL ACTIVATOR"/>
    <property type="match status" value="1"/>
</dbReference>
<dbReference type="SUPFAM" id="SSF81383">
    <property type="entry name" value="F-box domain"/>
    <property type="match status" value="1"/>
</dbReference>
<protein>
    <recommendedName>
        <fullName evidence="2">F-box domain-containing protein</fullName>
    </recommendedName>
</protein>
<dbReference type="InterPro" id="IPR015915">
    <property type="entry name" value="Kelch-typ_b-propeller"/>
</dbReference>
<evidence type="ECO:0000256" key="1">
    <source>
        <dbReference type="ARBA" id="ARBA00022441"/>
    </source>
</evidence>
<dbReference type="Proteomes" id="UP001279734">
    <property type="component" value="Unassembled WGS sequence"/>
</dbReference>
<comment type="caution">
    <text evidence="3">The sequence shown here is derived from an EMBL/GenBank/DDBJ whole genome shotgun (WGS) entry which is preliminary data.</text>
</comment>
<dbReference type="AlphaFoldDB" id="A0AAD3T3T6"/>
<dbReference type="Pfam" id="PF12937">
    <property type="entry name" value="F-box-like"/>
    <property type="match status" value="1"/>
</dbReference>
<sequence length="454" mass="50095">MAAWGNHGSSISHLAQDHVYSILLLLPVNSILSFAMTCKRFKSISSSDTLWESICRRDWGHDCVDAIISSYSVSKQQLLPWVELYRRVASLDSVSCHRLILPVGDDLVPSPRASHSLNFVSNCLVLFGGGCEGGRHLDDTWVAHIGKDIRTILHWQKINFGVPSGRFGHNCVVIGDSLVVFGGINDHGIRHNDTWIGRVVQNKSFGVTLFWRPLDVGPTKPPPRGAHAGCCIDNTRMLIYGGIGFDGVRLGDTWILELSENLHFGTWHESVTCPSPPARSGHTLTRIDGTRMVLFGGRGLGYEVLSDVWLLDTSDGHIKWKQVLFDLRNIPGGISLPRVGHSATLMIGGRVLVYGGEDSERHKKDDFWLLDVNSIPAFKMCAFPASSVTLLKWRKLKADGYIPDSRSFHAACTDHSGRYLIVFGGMVDGLLLPAEPSGLRFDGKLFLGELVLHL</sequence>
<evidence type="ECO:0000259" key="2">
    <source>
        <dbReference type="PROSITE" id="PS50181"/>
    </source>
</evidence>
<evidence type="ECO:0000313" key="4">
    <source>
        <dbReference type="Proteomes" id="UP001279734"/>
    </source>
</evidence>